<dbReference type="InParanoid" id="T1HX86"/>
<keyword evidence="2" id="KW-1185">Reference proteome</keyword>
<organism evidence="1 2">
    <name type="scientific">Rhodnius prolixus</name>
    <name type="common">Triatomid bug</name>
    <dbReference type="NCBI Taxonomy" id="13249"/>
    <lineage>
        <taxon>Eukaryota</taxon>
        <taxon>Metazoa</taxon>
        <taxon>Ecdysozoa</taxon>
        <taxon>Arthropoda</taxon>
        <taxon>Hexapoda</taxon>
        <taxon>Insecta</taxon>
        <taxon>Pterygota</taxon>
        <taxon>Neoptera</taxon>
        <taxon>Paraneoptera</taxon>
        <taxon>Hemiptera</taxon>
        <taxon>Heteroptera</taxon>
        <taxon>Panheteroptera</taxon>
        <taxon>Cimicomorpha</taxon>
        <taxon>Reduviidae</taxon>
        <taxon>Triatominae</taxon>
        <taxon>Rhodnius</taxon>
    </lineage>
</organism>
<sequence>MSEKVLRTLWLDILPDSIKNVLLITEEDLGKVAMMANKMVENVTGNVYAMNKNNHNNVMNEILSKMSTLEMKIAALQTDGSRGRSLSTSSHERHRTSSNLCSTMEQSKSQWVSPLHLAPKKDRTLRPCAATSVGLMTKQYLVGTLHHELKTFKWKKKIKPKLLLQPHSDYLNLTTVLDCFTNTLSPAMQWENRTPSHNIENSTEGHNSSKWTESLPTMLLELRAAVNPETKVSVAQMVYGTHIRIPGEFIGEPTKEELSHKILDQAKFVSDLQRRMELLRPVPVRNKSAHSPFVYKELKDCSHVFLRTDRVRKPLEPAYEVPYAVVARSDKYFTINRKNAEVKSSIVRLKPANGISTEPVTTESSLPHVPVGPTAARNERKASDSLPPVIGRDSATTTRNGRRVHFPRRFLTAQPTDRQAKTLDAHALLVAALIVAKSRSRQARSIRRSGCFFYKRLGGVIGNQLIGTYFYRENLTGERSSNTTKICNKKYNVPFDKQKLDAVSRDTGV</sequence>
<dbReference type="eggNOG" id="KOG0017">
    <property type="taxonomic scope" value="Eukaryota"/>
</dbReference>
<evidence type="ECO:0000313" key="1">
    <source>
        <dbReference type="EnsemblMetazoa" id="RPRC008656-PA"/>
    </source>
</evidence>
<dbReference type="Proteomes" id="UP000015103">
    <property type="component" value="Unassembled WGS sequence"/>
</dbReference>
<dbReference type="EnsemblMetazoa" id="RPRC008656-RA">
    <property type="protein sequence ID" value="RPRC008656-PA"/>
    <property type="gene ID" value="RPRC008656"/>
</dbReference>
<dbReference type="HOGENOM" id="CLU_535672_0_0_1"/>
<accession>T1HX86</accession>
<dbReference type="VEuPathDB" id="VectorBase:RPRC008656"/>
<reference evidence="1" key="1">
    <citation type="submission" date="2015-05" db="UniProtKB">
        <authorList>
            <consortium name="EnsemblMetazoa"/>
        </authorList>
    </citation>
    <scope>IDENTIFICATION</scope>
</reference>
<proteinExistence type="predicted"/>
<dbReference type="PANTHER" id="PTHR38681">
    <property type="entry name" value="RETROVIRUS-RELATED POL POLYPROTEIN FROM TRANSPOSON 412-LIKE PROTEIN-RELATED"/>
    <property type="match status" value="1"/>
</dbReference>
<evidence type="ECO:0000313" key="2">
    <source>
        <dbReference type="Proteomes" id="UP000015103"/>
    </source>
</evidence>
<dbReference type="EMBL" id="ACPB03024056">
    <property type="status" value="NOT_ANNOTATED_CDS"/>
    <property type="molecule type" value="Genomic_DNA"/>
</dbReference>
<dbReference type="AlphaFoldDB" id="T1HX86"/>
<dbReference type="PANTHER" id="PTHR38681:SF1">
    <property type="entry name" value="RETROVIRUS-RELATED POL POLYPROTEIN FROM TRANSPOSON 412-LIKE PROTEIN"/>
    <property type="match status" value="1"/>
</dbReference>
<name>T1HX86_RHOPR</name>
<protein>
    <submittedName>
        <fullName evidence="1">Uncharacterized protein</fullName>
    </submittedName>
</protein>
<dbReference type="STRING" id="13249.T1HX86"/>